<reference evidence="5" key="1">
    <citation type="submission" date="2016-09" db="EMBL/GenBank/DDBJ databases">
        <title>Draft genome sequence of a novel species of the family Streptococcaceae isolated from flowers.</title>
        <authorList>
            <person name="Chuah L.-O."/>
            <person name="Yap K.-P."/>
            <person name="Thong K.L."/>
            <person name="Liong M.T."/>
            <person name="Ahmad R."/>
            <person name="Rusul G."/>
        </authorList>
    </citation>
    <scope>NUCLEOTIDE SEQUENCE [LARGE SCALE GENOMIC DNA]</scope>
    <source>
        <strain evidence="5">DF1</strain>
    </source>
</reference>
<sequence>MKLKNVLITGASGGLANHLVDKIKAENIILLSRNIEPLVEKYKDNSAIHLYECDITDNEQVKTICQNISKRFGALDLLINNAGFGEFKNFINFSYEEIVAMFDVNVLGLMNITKQFLPGMIEQKSGQIINIASMAGKMATAQSSIYSATKYAVVGFSDALRLELKDSNIFVTTVNPGPIKTDFFAKADPSGEYLKKVDFIVLSPDKVAQKIVNVIGKKKREVNLPLAMTFAAKSYQLFPRIGDMLAGGLFNLK</sequence>
<dbReference type="RefSeq" id="WP_070791376.1">
    <property type="nucleotide sequence ID" value="NZ_MKIR01000001.1"/>
</dbReference>
<dbReference type="GO" id="GO:0016020">
    <property type="term" value="C:membrane"/>
    <property type="evidence" value="ECO:0007669"/>
    <property type="project" value="TreeGrafter"/>
</dbReference>
<keyword evidence="5" id="KW-1185">Reference proteome</keyword>
<dbReference type="AlphaFoldDB" id="A0A1E8GSU7"/>
<dbReference type="EMBL" id="MKIR01000001">
    <property type="protein sequence ID" value="OFI50538.1"/>
    <property type="molecule type" value="Genomic_DNA"/>
</dbReference>
<comment type="caution">
    <text evidence="4">The sequence shown here is derived from an EMBL/GenBank/DDBJ whole genome shotgun (WGS) entry which is preliminary data.</text>
</comment>
<organism evidence="4 5">
    <name type="scientific">Floricoccus tropicus</name>
    <dbReference type="NCBI Taxonomy" id="1859473"/>
    <lineage>
        <taxon>Bacteria</taxon>
        <taxon>Bacillati</taxon>
        <taxon>Bacillota</taxon>
        <taxon>Bacilli</taxon>
        <taxon>Lactobacillales</taxon>
        <taxon>Streptococcaceae</taxon>
        <taxon>Floricoccus</taxon>
    </lineage>
</organism>
<dbReference type="Gene3D" id="3.40.50.720">
    <property type="entry name" value="NAD(P)-binding Rossmann-like Domain"/>
    <property type="match status" value="1"/>
</dbReference>
<protein>
    <submittedName>
        <fullName evidence="4">Short-chain dehydrogenase</fullName>
    </submittedName>
</protein>
<gene>
    <name evidence="4" type="ORF">BG261_01290</name>
</gene>
<name>A0A1E8GSU7_9LACT</name>
<comment type="similarity">
    <text evidence="1 3">Belongs to the short-chain dehydrogenases/reductases (SDR) family.</text>
</comment>
<keyword evidence="2" id="KW-0560">Oxidoreductase</keyword>
<dbReference type="OrthoDB" id="9793345at2"/>
<evidence type="ECO:0000313" key="5">
    <source>
        <dbReference type="Proteomes" id="UP000178622"/>
    </source>
</evidence>
<evidence type="ECO:0000256" key="1">
    <source>
        <dbReference type="ARBA" id="ARBA00006484"/>
    </source>
</evidence>
<dbReference type="PROSITE" id="PS00061">
    <property type="entry name" value="ADH_SHORT"/>
    <property type="match status" value="1"/>
</dbReference>
<dbReference type="InterPro" id="IPR002347">
    <property type="entry name" value="SDR_fam"/>
</dbReference>
<dbReference type="InterPro" id="IPR036291">
    <property type="entry name" value="NAD(P)-bd_dom_sf"/>
</dbReference>
<accession>A0A1E8GSU7</accession>
<dbReference type="SUPFAM" id="SSF51735">
    <property type="entry name" value="NAD(P)-binding Rossmann-fold domains"/>
    <property type="match status" value="1"/>
</dbReference>
<dbReference type="PRINTS" id="PR00081">
    <property type="entry name" value="GDHRDH"/>
</dbReference>
<dbReference type="STRING" id="1859473.BG261_01290"/>
<evidence type="ECO:0000256" key="3">
    <source>
        <dbReference type="RuleBase" id="RU000363"/>
    </source>
</evidence>
<dbReference type="PANTHER" id="PTHR44196">
    <property type="entry name" value="DEHYDROGENASE/REDUCTASE SDR FAMILY MEMBER 7B"/>
    <property type="match status" value="1"/>
</dbReference>
<evidence type="ECO:0000313" key="4">
    <source>
        <dbReference type="EMBL" id="OFI50538.1"/>
    </source>
</evidence>
<dbReference type="Proteomes" id="UP000178622">
    <property type="component" value="Unassembled WGS sequence"/>
</dbReference>
<evidence type="ECO:0000256" key="2">
    <source>
        <dbReference type="ARBA" id="ARBA00023002"/>
    </source>
</evidence>
<dbReference type="Pfam" id="PF00106">
    <property type="entry name" value="adh_short"/>
    <property type="match status" value="1"/>
</dbReference>
<dbReference type="PRINTS" id="PR00080">
    <property type="entry name" value="SDRFAMILY"/>
</dbReference>
<dbReference type="InterPro" id="IPR020904">
    <property type="entry name" value="Sc_DH/Rdtase_CS"/>
</dbReference>
<dbReference type="GO" id="GO:0016491">
    <property type="term" value="F:oxidoreductase activity"/>
    <property type="evidence" value="ECO:0007669"/>
    <property type="project" value="UniProtKB-KW"/>
</dbReference>
<proteinExistence type="inferred from homology"/>
<dbReference type="PANTHER" id="PTHR44196:SF1">
    <property type="entry name" value="DEHYDROGENASE_REDUCTASE SDR FAMILY MEMBER 7B"/>
    <property type="match status" value="1"/>
</dbReference>